<name>I4B4F5_TURPD</name>
<gene>
    <name evidence="1" type="ordered locus">Turpa_1514</name>
</gene>
<dbReference type="Pfam" id="PF04365">
    <property type="entry name" value="BrnT_toxin"/>
    <property type="match status" value="1"/>
</dbReference>
<dbReference type="PATRIC" id="fig|869212.3.peg.1506"/>
<dbReference type="InterPro" id="IPR038573">
    <property type="entry name" value="BrnT_sf"/>
</dbReference>
<dbReference type="KEGG" id="tpx:Turpa_1514"/>
<dbReference type="HOGENOM" id="CLU_195398_0_0_12"/>
<keyword evidence="2" id="KW-1185">Reference proteome</keyword>
<evidence type="ECO:0008006" key="3">
    <source>
        <dbReference type="Google" id="ProtNLM"/>
    </source>
</evidence>
<evidence type="ECO:0000313" key="2">
    <source>
        <dbReference type="Proteomes" id="UP000006048"/>
    </source>
</evidence>
<organism evidence="1 2">
    <name type="scientific">Turneriella parva (strain ATCC BAA-1111 / DSM 21527 / NCTC 11395 / H)</name>
    <name type="common">Leptospira parva</name>
    <dbReference type="NCBI Taxonomy" id="869212"/>
    <lineage>
        <taxon>Bacteria</taxon>
        <taxon>Pseudomonadati</taxon>
        <taxon>Spirochaetota</taxon>
        <taxon>Spirochaetia</taxon>
        <taxon>Leptospirales</taxon>
        <taxon>Leptospiraceae</taxon>
        <taxon>Turneriella</taxon>
    </lineage>
</organism>
<dbReference type="Proteomes" id="UP000006048">
    <property type="component" value="Chromosome"/>
</dbReference>
<dbReference type="AlphaFoldDB" id="I4B4F5"/>
<dbReference type="InterPro" id="IPR007460">
    <property type="entry name" value="BrnT_toxin"/>
</dbReference>
<dbReference type="Gene3D" id="3.10.450.530">
    <property type="entry name" value="Ribonuclease toxin, BrnT, of type II toxin-antitoxin system"/>
    <property type="match status" value="1"/>
</dbReference>
<dbReference type="EMBL" id="CP002959">
    <property type="protein sequence ID" value="AFM12162.1"/>
    <property type="molecule type" value="Genomic_DNA"/>
</dbReference>
<protein>
    <recommendedName>
        <fullName evidence="3">BrnT family toxin</fullName>
    </recommendedName>
</protein>
<accession>I4B4F5</accession>
<dbReference type="STRING" id="869212.Turpa_1514"/>
<evidence type="ECO:0000313" key="1">
    <source>
        <dbReference type="EMBL" id="AFM12162.1"/>
    </source>
</evidence>
<sequence length="81" mass="9497">MKKKRKATWRNTTFLFPSRAQFLAITFPDPDHSKNENRSITFGQSQAGRFLVVAHTERGEKIRIISARLMTKQERKIYEEG</sequence>
<reference evidence="1 2" key="1">
    <citation type="submission" date="2012-06" db="EMBL/GenBank/DDBJ databases">
        <title>The complete chromosome of genome of Turneriella parva DSM 21527.</title>
        <authorList>
            <consortium name="US DOE Joint Genome Institute (JGI-PGF)"/>
            <person name="Lucas S."/>
            <person name="Han J."/>
            <person name="Lapidus A."/>
            <person name="Bruce D."/>
            <person name="Goodwin L."/>
            <person name="Pitluck S."/>
            <person name="Peters L."/>
            <person name="Kyrpides N."/>
            <person name="Mavromatis K."/>
            <person name="Ivanova N."/>
            <person name="Mikhailova N."/>
            <person name="Chertkov O."/>
            <person name="Detter J.C."/>
            <person name="Tapia R."/>
            <person name="Han C."/>
            <person name="Land M."/>
            <person name="Hauser L."/>
            <person name="Markowitz V."/>
            <person name="Cheng J.-F."/>
            <person name="Hugenholtz P."/>
            <person name="Woyke T."/>
            <person name="Wu D."/>
            <person name="Gronow S."/>
            <person name="Wellnitz S."/>
            <person name="Brambilla E."/>
            <person name="Klenk H.-P."/>
            <person name="Eisen J.A."/>
        </authorList>
    </citation>
    <scope>NUCLEOTIDE SEQUENCE [LARGE SCALE GENOMIC DNA]</scope>
    <source>
        <strain evidence="2">ATCC BAA-1111 / DSM 21527 / NCTC 11395 / H</strain>
    </source>
</reference>
<proteinExistence type="predicted"/>